<dbReference type="EMBL" id="LVYI01000001">
    <property type="protein sequence ID" value="OAP64531.1"/>
    <property type="molecule type" value="Genomic_DNA"/>
</dbReference>
<evidence type="ECO:0000256" key="3">
    <source>
        <dbReference type="ARBA" id="ARBA00022989"/>
    </source>
</evidence>
<keyword evidence="8" id="KW-1185">Reference proteome</keyword>
<name>A0A178ZYY8_9EURO</name>
<accession>A0A178ZYY8</accession>
<feature type="transmembrane region" description="Helical" evidence="5">
    <location>
        <begin position="137"/>
        <end position="158"/>
    </location>
</feature>
<feature type="transmembrane region" description="Helical" evidence="5">
    <location>
        <begin position="112"/>
        <end position="131"/>
    </location>
</feature>
<feature type="domain" description="Major facilitator superfamily (MFS) profile" evidence="6">
    <location>
        <begin position="46"/>
        <end position="476"/>
    </location>
</feature>
<evidence type="ECO:0000256" key="5">
    <source>
        <dbReference type="SAM" id="Phobius"/>
    </source>
</evidence>
<evidence type="ECO:0000256" key="4">
    <source>
        <dbReference type="ARBA" id="ARBA00023136"/>
    </source>
</evidence>
<dbReference type="PANTHER" id="PTHR23502">
    <property type="entry name" value="MAJOR FACILITATOR SUPERFAMILY"/>
    <property type="match status" value="1"/>
</dbReference>
<dbReference type="GO" id="GO:0000297">
    <property type="term" value="F:spermine transmembrane transporter activity"/>
    <property type="evidence" value="ECO:0007669"/>
    <property type="project" value="TreeGrafter"/>
</dbReference>
<feature type="transmembrane region" description="Helical" evidence="5">
    <location>
        <begin position="44"/>
        <end position="65"/>
    </location>
</feature>
<keyword evidence="3 5" id="KW-1133">Transmembrane helix</keyword>
<dbReference type="RefSeq" id="XP_018697898.1">
    <property type="nucleotide sequence ID" value="XM_018832019.1"/>
</dbReference>
<feature type="transmembrane region" description="Helical" evidence="5">
    <location>
        <begin position="355"/>
        <end position="374"/>
    </location>
</feature>
<reference evidence="7 8" key="1">
    <citation type="submission" date="2016-04" db="EMBL/GenBank/DDBJ databases">
        <title>Draft genome of Fonsecaea erecta CBS 125763.</title>
        <authorList>
            <person name="Weiss V.A."/>
            <person name="Vicente V.A."/>
            <person name="Raittz R.T."/>
            <person name="Moreno L.F."/>
            <person name="De Souza E.M."/>
            <person name="Pedrosa F.O."/>
            <person name="Steffens M.B."/>
            <person name="Faoro H."/>
            <person name="Tadra-Sfeir M.Z."/>
            <person name="Najafzadeh M.J."/>
            <person name="Felipe M.S."/>
            <person name="Teixeira M."/>
            <person name="Sun J."/>
            <person name="Xi L."/>
            <person name="Gomes R."/>
            <person name="De Azevedo C.M."/>
            <person name="Salgado C.G."/>
            <person name="Da Silva M.B."/>
            <person name="Nascimento M.F."/>
            <person name="Queiroz-Telles F."/>
            <person name="Attili D.S."/>
            <person name="Gorbushina A."/>
        </authorList>
    </citation>
    <scope>NUCLEOTIDE SEQUENCE [LARGE SCALE GENOMIC DNA]</scope>
    <source>
        <strain evidence="7 8">CBS 125763</strain>
    </source>
</reference>
<dbReference type="GO" id="GO:0005886">
    <property type="term" value="C:plasma membrane"/>
    <property type="evidence" value="ECO:0007669"/>
    <property type="project" value="TreeGrafter"/>
</dbReference>
<dbReference type="PROSITE" id="PS50850">
    <property type="entry name" value="MFS"/>
    <property type="match status" value="1"/>
</dbReference>
<dbReference type="Gene3D" id="1.20.1250.20">
    <property type="entry name" value="MFS general substrate transporter like domains"/>
    <property type="match status" value="1"/>
</dbReference>
<dbReference type="Proteomes" id="UP000078343">
    <property type="component" value="Unassembled WGS sequence"/>
</dbReference>
<feature type="transmembrane region" description="Helical" evidence="5">
    <location>
        <begin position="262"/>
        <end position="290"/>
    </location>
</feature>
<gene>
    <name evidence="7" type="ORF">AYL99_00503</name>
</gene>
<evidence type="ECO:0000259" key="6">
    <source>
        <dbReference type="PROSITE" id="PS50850"/>
    </source>
</evidence>
<dbReference type="AlphaFoldDB" id="A0A178ZYY8"/>
<feature type="transmembrane region" description="Helical" evidence="5">
    <location>
        <begin position="386"/>
        <end position="408"/>
    </location>
</feature>
<dbReference type="Pfam" id="PF07690">
    <property type="entry name" value="MFS_1"/>
    <property type="match status" value="1"/>
</dbReference>
<feature type="transmembrane region" description="Helical" evidence="5">
    <location>
        <begin position="170"/>
        <end position="194"/>
    </location>
</feature>
<evidence type="ECO:0000256" key="2">
    <source>
        <dbReference type="ARBA" id="ARBA00022692"/>
    </source>
</evidence>
<protein>
    <recommendedName>
        <fullName evidence="6">Major facilitator superfamily (MFS) profile domain-containing protein</fullName>
    </recommendedName>
</protein>
<comment type="subcellular location">
    <subcellularLocation>
        <location evidence="1">Membrane</location>
        <topology evidence="1">Multi-pass membrane protein</topology>
    </subcellularLocation>
</comment>
<evidence type="ECO:0000313" key="7">
    <source>
        <dbReference type="EMBL" id="OAP64531.1"/>
    </source>
</evidence>
<dbReference type="GeneID" id="30004673"/>
<feature type="transmembrane region" description="Helical" evidence="5">
    <location>
        <begin position="77"/>
        <end position="100"/>
    </location>
</feature>
<feature type="transmembrane region" description="Helical" evidence="5">
    <location>
        <begin position="310"/>
        <end position="334"/>
    </location>
</feature>
<feature type="transmembrane region" description="Helical" evidence="5">
    <location>
        <begin position="420"/>
        <end position="443"/>
    </location>
</feature>
<organism evidence="7 8">
    <name type="scientific">Fonsecaea erecta</name>
    <dbReference type="NCBI Taxonomy" id="1367422"/>
    <lineage>
        <taxon>Eukaryota</taxon>
        <taxon>Fungi</taxon>
        <taxon>Dikarya</taxon>
        <taxon>Ascomycota</taxon>
        <taxon>Pezizomycotina</taxon>
        <taxon>Eurotiomycetes</taxon>
        <taxon>Chaetothyriomycetidae</taxon>
        <taxon>Chaetothyriales</taxon>
        <taxon>Herpotrichiellaceae</taxon>
        <taxon>Fonsecaea</taxon>
    </lineage>
</organism>
<dbReference type="PANTHER" id="PTHR23502:SF38">
    <property type="entry name" value="POLYAMINE TRANSPORTER 4"/>
    <property type="match status" value="1"/>
</dbReference>
<dbReference type="InterPro" id="IPR011701">
    <property type="entry name" value="MFS"/>
</dbReference>
<keyword evidence="4 5" id="KW-0472">Membrane</keyword>
<keyword evidence="2 5" id="KW-0812">Transmembrane</keyword>
<dbReference type="SUPFAM" id="SSF103473">
    <property type="entry name" value="MFS general substrate transporter"/>
    <property type="match status" value="1"/>
</dbReference>
<evidence type="ECO:0000313" key="8">
    <source>
        <dbReference type="Proteomes" id="UP000078343"/>
    </source>
</evidence>
<evidence type="ECO:0000256" key="1">
    <source>
        <dbReference type="ARBA" id="ARBA00004141"/>
    </source>
</evidence>
<dbReference type="InterPro" id="IPR036259">
    <property type="entry name" value="MFS_trans_sf"/>
</dbReference>
<proteinExistence type="predicted"/>
<dbReference type="InterPro" id="IPR020846">
    <property type="entry name" value="MFS_dom"/>
</dbReference>
<dbReference type="OrthoDB" id="3936150at2759"/>
<comment type="caution">
    <text evidence="7">The sequence shown here is derived from an EMBL/GenBank/DDBJ whole genome shotgun (WGS) entry which is preliminary data.</text>
</comment>
<feature type="transmembrane region" description="Helical" evidence="5">
    <location>
        <begin position="449"/>
        <end position="472"/>
    </location>
</feature>
<sequence>MPPATVRSALDHTEQMDEVVRGVSDAMPDSDPDNPQNWPLHRKVYASVVAFLFAFAVAFGLTSYTTGIGGVVTEFNISMTLAIAPFSLYLVGIAFAPIYTPHATERFGRRPVYFVSLPICALFVLGAGRAQSTGALAILRFFAGLGGGPCLVLIEGTFADVWPAKMTVTYYSGLTLASYLGAAFGAIILGNVIPSTPWRWTSYVSLVVCLTACLIGVGVPETYPREIIRARAKRAGRPHNVPSAESGTTLCRMARLTIVDPLIMAFTEPIVIFTTLYVSIVFGTTFQWFIAVPAALNLTYGFGIRPSGLAFISAVVGALFAAGSATLIEQFMILSKTRQCKDQETVQQLEIEYRLVPAIVGGILMTGAFFWVGYTTVPTISYPFPIIGTGVYVWGSMMVLISYISYLFDAYPPAGTLSALTLAASTRLLVAAAIPLAIIQMITALGGNWAYATFGVISAALYPINVVVFKFGARLRARSKYRAPSFVTVTLRSPQRIKSMPRTGVTPA</sequence>
<dbReference type="GO" id="GO:0015606">
    <property type="term" value="F:spermidine transmembrane transporter activity"/>
    <property type="evidence" value="ECO:0007669"/>
    <property type="project" value="TreeGrafter"/>
</dbReference>
<feature type="transmembrane region" description="Helical" evidence="5">
    <location>
        <begin position="200"/>
        <end position="219"/>
    </location>
</feature>